<comment type="catalytic activity">
    <reaction evidence="6 7">
        <text>a D-alpha-amino acid + A + H2O = a 2-oxocarboxylate + AH2 + NH4(+)</text>
        <dbReference type="Rhea" id="RHEA:18125"/>
        <dbReference type="ChEBI" id="CHEBI:13193"/>
        <dbReference type="ChEBI" id="CHEBI:15377"/>
        <dbReference type="ChEBI" id="CHEBI:17499"/>
        <dbReference type="ChEBI" id="CHEBI:28938"/>
        <dbReference type="ChEBI" id="CHEBI:35179"/>
        <dbReference type="ChEBI" id="CHEBI:59871"/>
    </reaction>
</comment>
<evidence type="ECO:0000256" key="5">
    <source>
        <dbReference type="ARBA" id="ARBA00023002"/>
    </source>
</evidence>
<reference evidence="9 11" key="1">
    <citation type="submission" date="2016-06" db="EMBL/GenBank/DDBJ databases">
        <authorList>
            <person name="Kjaerup R.B."/>
            <person name="Dalgaard T.S."/>
            <person name="Juul-Madsen H.R."/>
        </authorList>
    </citation>
    <scope>NUCLEOTIDE SEQUENCE [LARGE SCALE GENOMIC DNA]</scope>
    <source>
        <strain evidence="9">Orrdi1</strain>
    </source>
</reference>
<evidence type="ECO:0000256" key="4">
    <source>
        <dbReference type="ARBA" id="ARBA00022827"/>
    </source>
</evidence>
<dbReference type="RefSeq" id="WP_067754708.1">
    <property type="nucleotide sequence ID" value="NZ_LT907988.1"/>
</dbReference>
<evidence type="ECO:0000256" key="3">
    <source>
        <dbReference type="ARBA" id="ARBA00022630"/>
    </source>
</evidence>
<keyword evidence="5 7" id="KW-0560">Oxidoreductase</keyword>
<dbReference type="PANTHER" id="PTHR13847">
    <property type="entry name" value="SARCOSINE DEHYDROGENASE-RELATED"/>
    <property type="match status" value="1"/>
</dbReference>
<protein>
    <recommendedName>
        <fullName evidence="7">D-amino acid dehydrogenase</fullName>
        <ecNumber evidence="7">1.4.99.-</ecNumber>
    </recommendedName>
</protein>
<dbReference type="Gene3D" id="3.50.50.60">
    <property type="entry name" value="FAD/NAD(P)-binding domain"/>
    <property type="match status" value="2"/>
</dbReference>
<dbReference type="STRING" id="1851544.ODI_01315"/>
<evidence type="ECO:0000256" key="2">
    <source>
        <dbReference type="ARBA" id="ARBA00009410"/>
    </source>
</evidence>
<dbReference type="GO" id="GO:0008718">
    <property type="term" value="F:D-amino-acid dehydrogenase activity"/>
    <property type="evidence" value="ECO:0007669"/>
    <property type="project" value="UniProtKB-UniRule"/>
</dbReference>
<evidence type="ECO:0000256" key="6">
    <source>
        <dbReference type="ARBA" id="ARBA00047884"/>
    </source>
</evidence>
<dbReference type="GO" id="GO:0005886">
    <property type="term" value="C:plasma membrane"/>
    <property type="evidence" value="ECO:0007669"/>
    <property type="project" value="TreeGrafter"/>
</dbReference>
<reference evidence="10 11" key="2">
    <citation type="submission" date="2017-08" db="EMBL/GenBank/DDBJ databases">
        <authorList>
            <person name="de Groot N.N."/>
        </authorList>
    </citation>
    <scope>NUCLEOTIDE SEQUENCE [LARGE SCALE GENOMIC DNA]</scope>
    <source>
        <strain evidence="10">Orrdi1</strain>
    </source>
</reference>
<sequence>MHVCVIGAGVVGVASAYALARAGHAVTLVDGNAAPAEGASHANGGQLSYSYVAPLAGPGVLPQVPGWLLRHDSPLRFTPRLDPHQWRWALAFVHACRASVADATTAEMLRLAYLSRDVLHAWQADAPFDFDHQRNGKLIAYRSPALLDKARKLVAYQAQQGSDQRVLDAGQTVGLEPALRGMGATLAGAIHTPSEEVGDCARYTQGLFDALGALPGTQRLMRTAVHRLRVQGKRVQAVETAQGDVTADAYVVAAGMGSRALLSPLGVDVPLYPLKGYSLTVDVAPGDDTAPAISVTDYERRIVYARIGQRLRIAAMVDMGARDASVDPGRIALLKRQVSEAFPQLDLSAARAWAGLRPATPTGRPRIGQAPGHANLWMNLGQGALGFTLACGSATLLESLMAGRAPAIDPAAFRP</sequence>
<keyword evidence="11" id="KW-1185">Reference proteome</keyword>
<gene>
    <name evidence="7" type="primary">dadA</name>
    <name evidence="9" type="ORF">ODI_01315</name>
    <name evidence="10" type="ORF">ODI_R3952</name>
</gene>
<organism evidence="9 11">
    <name type="scientific">Orrella dioscoreae</name>
    <dbReference type="NCBI Taxonomy" id="1851544"/>
    <lineage>
        <taxon>Bacteria</taxon>
        <taxon>Pseudomonadati</taxon>
        <taxon>Pseudomonadota</taxon>
        <taxon>Betaproteobacteria</taxon>
        <taxon>Burkholderiales</taxon>
        <taxon>Alcaligenaceae</taxon>
        <taxon>Orrella</taxon>
    </lineage>
</organism>
<evidence type="ECO:0000256" key="1">
    <source>
        <dbReference type="ARBA" id="ARBA00001974"/>
    </source>
</evidence>
<dbReference type="Proteomes" id="UP000078558">
    <property type="component" value="Chromosome I"/>
</dbReference>
<keyword evidence="4 7" id="KW-0274">FAD</keyword>
<dbReference type="SUPFAM" id="SSF51905">
    <property type="entry name" value="FAD/NAD(P)-binding domain"/>
    <property type="match status" value="1"/>
</dbReference>
<dbReference type="InterPro" id="IPR006076">
    <property type="entry name" value="FAD-dep_OxRdtase"/>
</dbReference>
<dbReference type="Gene3D" id="3.30.9.10">
    <property type="entry name" value="D-Amino Acid Oxidase, subunit A, domain 2"/>
    <property type="match status" value="1"/>
</dbReference>
<dbReference type="EC" id="1.4.99.-" evidence="7"/>
<comment type="cofactor">
    <cofactor evidence="1 7">
        <name>FAD</name>
        <dbReference type="ChEBI" id="CHEBI:57692"/>
    </cofactor>
</comment>
<dbReference type="HAMAP" id="MF_01202">
    <property type="entry name" value="DadA"/>
    <property type="match status" value="1"/>
</dbReference>
<dbReference type="GO" id="GO:0055130">
    <property type="term" value="P:D-alanine catabolic process"/>
    <property type="evidence" value="ECO:0007669"/>
    <property type="project" value="TreeGrafter"/>
</dbReference>
<dbReference type="EMBL" id="FLRC01000022">
    <property type="protein sequence ID" value="SBT25688.1"/>
    <property type="molecule type" value="Genomic_DNA"/>
</dbReference>
<dbReference type="Pfam" id="PF01266">
    <property type="entry name" value="DAO"/>
    <property type="match status" value="1"/>
</dbReference>
<proteinExistence type="inferred from homology"/>
<accession>A0A1C3K2M8</accession>
<dbReference type="AlphaFoldDB" id="A0A1C3K2M8"/>
<evidence type="ECO:0000313" key="11">
    <source>
        <dbReference type="Proteomes" id="UP000078558"/>
    </source>
</evidence>
<feature type="binding site" evidence="7">
    <location>
        <begin position="3"/>
        <end position="17"/>
    </location>
    <ligand>
        <name>FAD</name>
        <dbReference type="ChEBI" id="CHEBI:57692"/>
    </ligand>
</feature>
<dbReference type="InterPro" id="IPR036188">
    <property type="entry name" value="FAD/NAD-bd_sf"/>
</dbReference>
<dbReference type="EMBL" id="LT907988">
    <property type="protein sequence ID" value="SOE52145.1"/>
    <property type="molecule type" value="Genomic_DNA"/>
</dbReference>
<evidence type="ECO:0000313" key="10">
    <source>
        <dbReference type="EMBL" id="SOE52145.1"/>
    </source>
</evidence>
<dbReference type="GO" id="GO:0005737">
    <property type="term" value="C:cytoplasm"/>
    <property type="evidence" value="ECO:0007669"/>
    <property type="project" value="TreeGrafter"/>
</dbReference>
<dbReference type="OrthoDB" id="18526at2"/>
<name>A0A1C3K2M8_9BURK</name>
<evidence type="ECO:0000256" key="7">
    <source>
        <dbReference type="HAMAP-Rule" id="MF_01202"/>
    </source>
</evidence>
<keyword evidence="3 7" id="KW-0285">Flavoprotein</keyword>
<comment type="function">
    <text evidence="7">Oxidative deamination of D-amino acids.</text>
</comment>
<dbReference type="NCBIfam" id="NF001933">
    <property type="entry name" value="PRK00711.1"/>
    <property type="match status" value="1"/>
</dbReference>
<comment type="similarity">
    <text evidence="2 7">Belongs to the DadA oxidoreductase family.</text>
</comment>
<dbReference type="KEGG" id="odi:ODI_R3952"/>
<evidence type="ECO:0000313" key="9">
    <source>
        <dbReference type="EMBL" id="SBT25688.1"/>
    </source>
</evidence>
<dbReference type="PANTHER" id="PTHR13847:SF280">
    <property type="entry name" value="D-AMINO ACID DEHYDROGENASE"/>
    <property type="match status" value="1"/>
</dbReference>
<dbReference type="SUPFAM" id="SSF54373">
    <property type="entry name" value="FAD-linked reductases, C-terminal domain"/>
    <property type="match status" value="1"/>
</dbReference>
<dbReference type="InterPro" id="IPR023080">
    <property type="entry name" value="DadA"/>
</dbReference>
<evidence type="ECO:0000259" key="8">
    <source>
        <dbReference type="Pfam" id="PF01266"/>
    </source>
</evidence>
<feature type="domain" description="FAD dependent oxidoreductase" evidence="8">
    <location>
        <begin position="2"/>
        <end position="397"/>
    </location>
</feature>